<sequence length="196" mass="22361">YCDMLATLKNIINELEDCIVRNNTEKRSEKKFEREVPEIQGEVPVSPWATMGNSILTGVNLAASNINNLINVVGTTVTGDRHEIELKQVGQIIENINIVMTELIVIIDKFSCFDEFFKLEVEDITKVIDKYADDADNIVFRMTRMKSTAMKKQWSKVHQVFYDYANSIKPLLKSKIDLTIDVVPARGRNRSISSLF</sequence>
<dbReference type="EMBL" id="CAJVPV010026211">
    <property type="protein sequence ID" value="CAG8731001.1"/>
    <property type="molecule type" value="Genomic_DNA"/>
</dbReference>
<dbReference type="OrthoDB" id="2397459at2759"/>
<keyword evidence="2" id="KW-1185">Reference proteome</keyword>
<feature type="non-terminal residue" evidence="1">
    <location>
        <position position="1"/>
    </location>
</feature>
<evidence type="ECO:0000313" key="2">
    <source>
        <dbReference type="Proteomes" id="UP000789342"/>
    </source>
</evidence>
<dbReference type="Proteomes" id="UP000789342">
    <property type="component" value="Unassembled WGS sequence"/>
</dbReference>
<name>A0A9N9IF24_9GLOM</name>
<proteinExistence type="predicted"/>
<organism evidence="1 2">
    <name type="scientific">Acaulospora morrowiae</name>
    <dbReference type="NCBI Taxonomy" id="94023"/>
    <lineage>
        <taxon>Eukaryota</taxon>
        <taxon>Fungi</taxon>
        <taxon>Fungi incertae sedis</taxon>
        <taxon>Mucoromycota</taxon>
        <taxon>Glomeromycotina</taxon>
        <taxon>Glomeromycetes</taxon>
        <taxon>Diversisporales</taxon>
        <taxon>Acaulosporaceae</taxon>
        <taxon>Acaulospora</taxon>
    </lineage>
</organism>
<protein>
    <submittedName>
        <fullName evidence="1">729_t:CDS:1</fullName>
    </submittedName>
</protein>
<comment type="caution">
    <text evidence="1">The sequence shown here is derived from an EMBL/GenBank/DDBJ whole genome shotgun (WGS) entry which is preliminary data.</text>
</comment>
<dbReference type="AlphaFoldDB" id="A0A9N9IF24"/>
<evidence type="ECO:0000313" key="1">
    <source>
        <dbReference type="EMBL" id="CAG8731001.1"/>
    </source>
</evidence>
<reference evidence="1" key="1">
    <citation type="submission" date="2021-06" db="EMBL/GenBank/DDBJ databases">
        <authorList>
            <person name="Kallberg Y."/>
            <person name="Tangrot J."/>
            <person name="Rosling A."/>
        </authorList>
    </citation>
    <scope>NUCLEOTIDE SEQUENCE</scope>
    <source>
        <strain evidence="1">CL551</strain>
    </source>
</reference>
<gene>
    <name evidence="1" type="ORF">AMORRO_LOCUS14016</name>
</gene>
<accession>A0A9N9IF24</accession>